<dbReference type="Proteomes" id="UP000829291">
    <property type="component" value="Chromosome 6"/>
</dbReference>
<dbReference type="InParanoid" id="A0A6J0C9S1"/>
<dbReference type="SMART" id="SM01244">
    <property type="entry name" value="IRS"/>
    <property type="match status" value="1"/>
</dbReference>
<organism evidence="5">
    <name type="scientific">Neodiprion lecontei</name>
    <name type="common">Redheaded pine sawfly</name>
    <dbReference type="NCBI Taxonomy" id="441921"/>
    <lineage>
        <taxon>Eukaryota</taxon>
        <taxon>Metazoa</taxon>
        <taxon>Ecdysozoa</taxon>
        <taxon>Arthropoda</taxon>
        <taxon>Hexapoda</taxon>
        <taxon>Insecta</taxon>
        <taxon>Pterygota</taxon>
        <taxon>Neoptera</taxon>
        <taxon>Endopterygota</taxon>
        <taxon>Hymenoptera</taxon>
        <taxon>Tenthredinoidea</taxon>
        <taxon>Diprionidae</taxon>
        <taxon>Diprioninae</taxon>
        <taxon>Neodiprion</taxon>
    </lineage>
</organism>
<dbReference type="PROSITE" id="PS50003">
    <property type="entry name" value="PH_DOMAIN"/>
    <property type="match status" value="1"/>
</dbReference>
<dbReference type="InterPro" id="IPR002404">
    <property type="entry name" value="IRS_PTB"/>
</dbReference>
<feature type="compositionally biased region" description="Basic residues" evidence="1">
    <location>
        <begin position="310"/>
        <end position="320"/>
    </location>
</feature>
<dbReference type="InterPro" id="IPR011993">
    <property type="entry name" value="PH-like_dom_sf"/>
</dbReference>
<sequence length="553" mass="62088">MEPENIVMQGILLLPPQGMLGQLKKTWHKKFCQLFKPSKIGIKRLEVFDSQEEAVSQPHSSKIITLEACVKIAPSNQPNVFTVVTKTGIHHYGCSSELDMTNWMNAFQIVAFADSFPQHIIEEDNDLYSTAGEGIFAVKLVESDASKRCKLEEKNYTLILAAADMRLMDGEEILFTWPYKFIRRYGYRDGKFTFEAGRKCKSGEGLFCLEHSSQQIFKCLSAKMKCMKKLLSGDSSPSIDFNNAQYHAALSMEAGSRSPLPPSLNSSGNLIDLEFSTISQNSQKYSNSSSLSNDQPVSFIKPPPPIIKPKPAKPPRRHMFTGHQERKSLEEELPDTMMHGRYTRLNSSSSTEFPSSCNNNLMTMDDQKNPYDSVEVRSDAWKTHGADNVLHTEAIIPCTSDEEAQYETMDTWSYASQSSTRSKTSSNDMVITPTCPIIHNNVSHRSEPPNYDKLQHFGSTHKLNQNSGYRTPNVQPNSQINVPALPPVVDTEPSSSWDDYEFIEDISTARSANDSSHGYGRVRKKVTLPNSAGPNHKIYNQTEYAVISKPRKV</sequence>
<feature type="domain" description="PH" evidence="2">
    <location>
        <begin position="5"/>
        <end position="112"/>
    </location>
</feature>
<dbReference type="OrthoDB" id="6243387at2759"/>
<dbReference type="SMART" id="SM00310">
    <property type="entry name" value="PTBI"/>
    <property type="match status" value="1"/>
</dbReference>
<dbReference type="GO" id="GO:0007169">
    <property type="term" value="P:cell surface receptor protein tyrosine kinase signaling pathway"/>
    <property type="evidence" value="ECO:0007669"/>
    <property type="project" value="TreeGrafter"/>
</dbReference>
<feature type="compositionally biased region" description="Low complexity" evidence="1">
    <location>
        <begin position="283"/>
        <end position="300"/>
    </location>
</feature>
<accession>A0A6J0C9S1</accession>
<dbReference type="CTD" id="31667"/>
<proteinExistence type="predicted"/>
<dbReference type="PROSITE" id="PS51064">
    <property type="entry name" value="IRS_PTB"/>
    <property type="match status" value="1"/>
</dbReference>
<dbReference type="SUPFAM" id="SSF50729">
    <property type="entry name" value="PH domain-like"/>
    <property type="match status" value="2"/>
</dbReference>
<reference evidence="5" key="1">
    <citation type="submission" date="2025-08" db="UniProtKB">
        <authorList>
            <consortium name="RefSeq"/>
        </authorList>
    </citation>
    <scope>IDENTIFICATION</scope>
    <source>
        <tissue evidence="5">Thorax and Abdomen</tissue>
    </source>
</reference>
<evidence type="ECO:0000259" key="2">
    <source>
        <dbReference type="PROSITE" id="PS50003"/>
    </source>
</evidence>
<gene>
    <name evidence="5" type="primary">LOC107226762</name>
</gene>
<dbReference type="Gene3D" id="2.30.29.30">
    <property type="entry name" value="Pleckstrin-homology domain (PH domain)/Phosphotyrosine-binding domain (PTB)"/>
    <property type="match status" value="2"/>
</dbReference>
<dbReference type="GO" id="GO:0043410">
    <property type="term" value="P:positive regulation of MAPK cascade"/>
    <property type="evidence" value="ECO:0007669"/>
    <property type="project" value="TreeGrafter"/>
</dbReference>
<dbReference type="GeneID" id="107226762"/>
<evidence type="ECO:0000256" key="1">
    <source>
        <dbReference type="SAM" id="MobiDB-lite"/>
    </source>
</evidence>
<dbReference type="PANTHER" id="PTHR21258:SF62">
    <property type="entry name" value="INSULIN RECEPTOR SUBSTRATE 1"/>
    <property type="match status" value="1"/>
</dbReference>
<dbReference type="SMART" id="SM00233">
    <property type="entry name" value="PH"/>
    <property type="match status" value="1"/>
</dbReference>
<keyword evidence="4" id="KW-1185">Reference proteome</keyword>
<protein>
    <submittedName>
        <fullName evidence="5">Docking protein 3</fullName>
    </submittedName>
</protein>
<feature type="region of interest" description="Disordered" evidence="1">
    <location>
        <begin position="283"/>
        <end position="326"/>
    </location>
</feature>
<name>A0A6J0C9S1_NEOLC</name>
<dbReference type="FunCoup" id="A0A6J0C9S1">
    <property type="interactions" value="268"/>
</dbReference>
<feature type="domain" description="IRS-type PTB" evidence="3">
    <location>
        <begin position="132"/>
        <end position="235"/>
    </location>
</feature>
<evidence type="ECO:0000259" key="3">
    <source>
        <dbReference type="PROSITE" id="PS51064"/>
    </source>
</evidence>
<dbReference type="AlphaFoldDB" id="A0A6J0C9S1"/>
<dbReference type="KEGG" id="nlo:107226762"/>
<dbReference type="PANTHER" id="PTHR21258">
    <property type="entry name" value="DOCKING PROTEIN RELATED"/>
    <property type="match status" value="1"/>
</dbReference>
<evidence type="ECO:0000313" key="4">
    <source>
        <dbReference type="Proteomes" id="UP000829291"/>
    </source>
</evidence>
<dbReference type="CDD" id="cd00821">
    <property type="entry name" value="PH"/>
    <property type="match status" value="1"/>
</dbReference>
<dbReference type="InterPro" id="IPR001849">
    <property type="entry name" value="PH_domain"/>
</dbReference>
<dbReference type="Pfam" id="PF02174">
    <property type="entry name" value="IRS"/>
    <property type="match status" value="1"/>
</dbReference>
<dbReference type="InterPro" id="IPR050996">
    <property type="entry name" value="Docking_Protein_DOK"/>
</dbReference>
<dbReference type="Pfam" id="PF00169">
    <property type="entry name" value="PH"/>
    <property type="match status" value="1"/>
</dbReference>
<dbReference type="RefSeq" id="XP_015523160.1">
    <property type="nucleotide sequence ID" value="XM_015667674.2"/>
</dbReference>
<evidence type="ECO:0000313" key="5">
    <source>
        <dbReference type="RefSeq" id="XP_015523160.1"/>
    </source>
</evidence>
<dbReference type="GO" id="GO:0005737">
    <property type="term" value="C:cytoplasm"/>
    <property type="evidence" value="ECO:0007669"/>
    <property type="project" value="TreeGrafter"/>
</dbReference>
<dbReference type="GO" id="GO:0007265">
    <property type="term" value="P:Ras protein signal transduction"/>
    <property type="evidence" value="ECO:0007669"/>
    <property type="project" value="TreeGrafter"/>
</dbReference>